<dbReference type="InterPro" id="IPR002104">
    <property type="entry name" value="Integrase_catalytic"/>
</dbReference>
<reference evidence="4" key="1">
    <citation type="journal article" date="2019" name="Int. J. Syst. Evol. Microbiol.">
        <title>The Global Catalogue of Microorganisms (GCM) 10K type strain sequencing project: providing services to taxonomists for standard genome sequencing and annotation.</title>
        <authorList>
            <consortium name="The Broad Institute Genomics Platform"/>
            <consortium name="The Broad Institute Genome Sequencing Center for Infectious Disease"/>
            <person name="Wu L."/>
            <person name="Ma J."/>
        </authorList>
    </citation>
    <scope>NUCLEOTIDE SEQUENCE [LARGE SCALE GENOMIC DNA]</scope>
    <source>
        <strain evidence="4">CCUG 42722</strain>
    </source>
</reference>
<dbReference type="Proteomes" id="UP001596011">
    <property type="component" value="Unassembled WGS sequence"/>
</dbReference>
<sequence>MKLFNGNRQAFALPKFEKTREVPLPATVSKELKDHLKRNPAVAVTLPWKDTDGPPTTVNLIITSRERKALNRNYFNPFIWKKALEKAGVPDERDNGCHMLRHVYASTLLHDGESIKAVSEYLGHSDPGFTLRTYTHLMPGSDKRTRKAVDSLLGVTRV</sequence>
<dbReference type="SUPFAM" id="SSF56349">
    <property type="entry name" value="DNA breaking-rejoining enzymes"/>
    <property type="match status" value="1"/>
</dbReference>
<dbReference type="EMBL" id="JBHSFI010000003">
    <property type="protein sequence ID" value="MFC4628295.1"/>
    <property type="molecule type" value="Genomic_DNA"/>
</dbReference>
<dbReference type="InterPro" id="IPR050090">
    <property type="entry name" value="Tyrosine_recombinase_XerCD"/>
</dbReference>
<dbReference type="InterPro" id="IPR011010">
    <property type="entry name" value="DNA_brk_join_enz"/>
</dbReference>
<accession>A0ABV9HHI9</accession>
<organism evidence="3 4">
    <name type="scientific">Promicromonospora alba</name>
    <dbReference type="NCBI Taxonomy" id="1616110"/>
    <lineage>
        <taxon>Bacteria</taxon>
        <taxon>Bacillati</taxon>
        <taxon>Actinomycetota</taxon>
        <taxon>Actinomycetes</taxon>
        <taxon>Micrococcales</taxon>
        <taxon>Promicromonosporaceae</taxon>
        <taxon>Promicromonospora</taxon>
    </lineage>
</organism>
<dbReference type="CDD" id="cd00397">
    <property type="entry name" value="DNA_BRE_C"/>
    <property type="match status" value="1"/>
</dbReference>
<dbReference type="RefSeq" id="WP_377134248.1">
    <property type="nucleotide sequence ID" value="NZ_JBHSFI010000003.1"/>
</dbReference>
<gene>
    <name evidence="3" type="ORF">ACFO6V_08615</name>
</gene>
<dbReference type="PANTHER" id="PTHR30349">
    <property type="entry name" value="PHAGE INTEGRASE-RELATED"/>
    <property type="match status" value="1"/>
</dbReference>
<dbReference type="Pfam" id="PF00589">
    <property type="entry name" value="Phage_integrase"/>
    <property type="match status" value="1"/>
</dbReference>
<evidence type="ECO:0000313" key="4">
    <source>
        <dbReference type="Proteomes" id="UP001596011"/>
    </source>
</evidence>
<dbReference type="PANTHER" id="PTHR30349:SF64">
    <property type="entry name" value="PROPHAGE INTEGRASE INTD-RELATED"/>
    <property type="match status" value="1"/>
</dbReference>
<protein>
    <submittedName>
        <fullName evidence="3">Tyrosine-type recombinase/integrase</fullName>
    </submittedName>
</protein>
<keyword evidence="1" id="KW-0233">DNA recombination</keyword>
<feature type="domain" description="Tyr recombinase" evidence="2">
    <location>
        <begin position="1"/>
        <end position="150"/>
    </location>
</feature>
<evidence type="ECO:0000259" key="2">
    <source>
        <dbReference type="PROSITE" id="PS51898"/>
    </source>
</evidence>
<dbReference type="Gene3D" id="1.10.443.10">
    <property type="entry name" value="Intergrase catalytic core"/>
    <property type="match status" value="1"/>
</dbReference>
<dbReference type="InterPro" id="IPR013762">
    <property type="entry name" value="Integrase-like_cat_sf"/>
</dbReference>
<proteinExistence type="predicted"/>
<keyword evidence="4" id="KW-1185">Reference proteome</keyword>
<dbReference type="PROSITE" id="PS51898">
    <property type="entry name" value="TYR_RECOMBINASE"/>
    <property type="match status" value="1"/>
</dbReference>
<evidence type="ECO:0000313" key="3">
    <source>
        <dbReference type="EMBL" id="MFC4628295.1"/>
    </source>
</evidence>
<name>A0ABV9HHI9_9MICO</name>
<comment type="caution">
    <text evidence="3">The sequence shown here is derived from an EMBL/GenBank/DDBJ whole genome shotgun (WGS) entry which is preliminary data.</text>
</comment>
<evidence type="ECO:0000256" key="1">
    <source>
        <dbReference type="ARBA" id="ARBA00023172"/>
    </source>
</evidence>